<feature type="domain" description="Thioredoxin" evidence="1">
    <location>
        <begin position="1"/>
        <end position="174"/>
    </location>
</feature>
<dbReference type="AlphaFoldDB" id="A0A3M6QU39"/>
<dbReference type="InterPro" id="IPR036249">
    <property type="entry name" value="Thioredoxin-like_sf"/>
</dbReference>
<dbReference type="Gene3D" id="3.40.30.10">
    <property type="entry name" value="Glutaredoxin"/>
    <property type="match status" value="1"/>
</dbReference>
<proteinExistence type="predicted"/>
<dbReference type="Proteomes" id="UP000278006">
    <property type="component" value="Unassembled WGS sequence"/>
</dbReference>
<dbReference type="Pfam" id="PF01323">
    <property type="entry name" value="DSBA"/>
    <property type="match status" value="1"/>
</dbReference>
<dbReference type="SUPFAM" id="SSF52833">
    <property type="entry name" value="Thioredoxin-like"/>
    <property type="match status" value="1"/>
</dbReference>
<dbReference type="PANTHER" id="PTHR13887:SF55">
    <property type="entry name" value="SLR0313 PROTEIN"/>
    <property type="match status" value="1"/>
</dbReference>
<sequence length="176" mass="19361">MSTLRIPVGSHDHVTGNPEASIVLVEYGDYQCPWCGQAFPVVQRLLARHGRDVAFAFRHFPLTEAHPEAYNAAVVAEYAGAQGHFWQAHRALFENQDALGPELYAELIQSLGLDVTGLQQALDTDAFDARIRNDMEGGIRSGVNGTPSFFLNGQRFDTGDDFGTLLDAVEQLLQSR</sequence>
<dbReference type="RefSeq" id="WP_122227848.1">
    <property type="nucleotide sequence ID" value="NZ_RDQO01000002.1"/>
</dbReference>
<evidence type="ECO:0000313" key="2">
    <source>
        <dbReference type="EMBL" id="RMX06483.1"/>
    </source>
</evidence>
<dbReference type="PANTHER" id="PTHR13887">
    <property type="entry name" value="GLUTATHIONE S-TRANSFERASE KAPPA"/>
    <property type="match status" value="1"/>
</dbReference>
<evidence type="ECO:0000313" key="3">
    <source>
        <dbReference type="Proteomes" id="UP000278006"/>
    </source>
</evidence>
<dbReference type="GO" id="GO:0016491">
    <property type="term" value="F:oxidoreductase activity"/>
    <property type="evidence" value="ECO:0007669"/>
    <property type="project" value="InterPro"/>
</dbReference>
<comment type="caution">
    <text evidence="2">The sequence shown here is derived from an EMBL/GenBank/DDBJ whole genome shotgun (WGS) entry which is preliminary data.</text>
</comment>
<dbReference type="PROSITE" id="PS51352">
    <property type="entry name" value="THIOREDOXIN_2"/>
    <property type="match status" value="1"/>
</dbReference>
<keyword evidence="3" id="KW-1185">Reference proteome</keyword>
<name>A0A3M6QU39_9BURK</name>
<dbReference type="EMBL" id="RDQO01000002">
    <property type="protein sequence ID" value="RMX06483.1"/>
    <property type="molecule type" value="Genomic_DNA"/>
</dbReference>
<evidence type="ECO:0000259" key="1">
    <source>
        <dbReference type="PROSITE" id="PS51352"/>
    </source>
</evidence>
<protein>
    <submittedName>
        <fullName evidence="2">DsbA family protein</fullName>
    </submittedName>
</protein>
<organism evidence="2 3">
    <name type="scientific">Corticibacter populi</name>
    <dbReference type="NCBI Taxonomy" id="1550736"/>
    <lineage>
        <taxon>Bacteria</taxon>
        <taxon>Pseudomonadati</taxon>
        <taxon>Pseudomonadota</taxon>
        <taxon>Betaproteobacteria</taxon>
        <taxon>Burkholderiales</taxon>
        <taxon>Comamonadaceae</taxon>
        <taxon>Corticibacter</taxon>
    </lineage>
</organism>
<reference evidence="2 3" key="1">
    <citation type="submission" date="2018-10" db="EMBL/GenBank/DDBJ databases">
        <title>Draft genome of Cortibacter populi DSM10536.</title>
        <authorList>
            <person name="Bernier A.-M."/>
            <person name="Bernard K."/>
        </authorList>
    </citation>
    <scope>NUCLEOTIDE SEQUENCE [LARGE SCALE GENOMIC DNA]</scope>
    <source>
        <strain evidence="2 3">DSM 105136</strain>
    </source>
</reference>
<dbReference type="OrthoDB" id="9780340at2"/>
<gene>
    <name evidence="2" type="ORF">D8I35_08110</name>
</gene>
<dbReference type="InterPro" id="IPR001853">
    <property type="entry name" value="DSBA-like_thioredoxin_dom"/>
</dbReference>
<accession>A0A3M6QU39</accession>
<dbReference type="InterPro" id="IPR013766">
    <property type="entry name" value="Thioredoxin_domain"/>
</dbReference>